<dbReference type="InterPro" id="IPR000262">
    <property type="entry name" value="FMN-dep_DH"/>
</dbReference>
<sequence length="346" mass="38169">MSDNIEKRKKDHLRIATSDISQTGNPGFDRYRFVHNALPEIDFDKIDTSTTFLGKKVNYPFLISCMTGGVAEGKKINRNLAKAAQKYNIAMGVGSQRAAIENSELANLFMAREEAPDIPLIANVGLVQLNYGFGLREYQKIVDMIDADALAVHINPIQEVIQPEGDRNWENLLPKLAKIVRELSVPIIAKEVGFGLSENVVRRFYKAGVRIFDTAGWGGTSWAVVEGQRRSGWESLGYLFGEWGIPTAESIVQVQEFRLKTKDKRLVILGSGGVRSGIDIAKAIALGSDMVGIAYPFAKAALISSQEVEKLIERLALELKIAMFGVGAKKIKELKFSKLAVNKVTL</sequence>
<feature type="binding site" evidence="11">
    <location>
        <begin position="273"/>
        <end position="275"/>
    </location>
    <ligand>
        <name>FMN</name>
        <dbReference type="ChEBI" id="CHEBI:58210"/>
    </ligand>
</feature>
<dbReference type="HAMAP" id="MF_00354">
    <property type="entry name" value="Idi_2"/>
    <property type="match status" value="1"/>
</dbReference>
<protein>
    <recommendedName>
        <fullName evidence="11">Isopentenyl-diphosphate delta-isomerase</fullName>
        <shortName evidence="11">IPP isomerase</shortName>
        <ecNumber evidence="11">5.3.3.2</ecNumber>
    </recommendedName>
    <alternativeName>
        <fullName evidence="11">Isopentenyl diphosphate:dimethylallyl diphosphate isomerase</fullName>
    </alternativeName>
    <alternativeName>
        <fullName evidence="11">Isopentenyl pyrophosphate isomerase</fullName>
    </alternativeName>
    <alternativeName>
        <fullName evidence="11">Type 2 isopentenyl diphosphate isomerase</fullName>
        <shortName evidence="11">IDI-2</shortName>
    </alternativeName>
</protein>
<feature type="binding site" evidence="11">
    <location>
        <position position="159"/>
    </location>
    <ligand>
        <name>Mg(2+)</name>
        <dbReference type="ChEBI" id="CHEBI:18420"/>
    </ligand>
</feature>
<dbReference type="PIRSF" id="PIRSF003314">
    <property type="entry name" value="IPP_isomerase"/>
    <property type="match status" value="1"/>
</dbReference>
<keyword evidence="2 11" id="KW-0963">Cytoplasm</keyword>
<dbReference type="PANTHER" id="PTHR43665:SF1">
    <property type="entry name" value="ISOPENTENYL-DIPHOSPHATE DELTA-ISOMERASE"/>
    <property type="match status" value="1"/>
</dbReference>
<evidence type="ECO:0000256" key="1">
    <source>
        <dbReference type="ARBA" id="ARBA00001917"/>
    </source>
</evidence>
<evidence type="ECO:0000256" key="7">
    <source>
        <dbReference type="ARBA" id="ARBA00022857"/>
    </source>
</evidence>
<evidence type="ECO:0000256" key="5">
    <source>
        <dbReference type="ARBA" id="ARBA00022723"/>
    </source>
</evidence>
<dbReference type="AlphaFoldDB" id="A0A1F7YA14"/>
<comment type="similarity">
    <text evidence="11">Belongs to the IPP isomerase type 2 family.</text>
</comment>
<feature type="binding site" evidence="11">
    <location>
        <begin position="8"/>
        <end position="9"/>
    </location>
    <ligand>
        <name>substrate</name>
    </ligand>
</feature>
<evidence type="ECO:0000256" key="10">
    <source>
        <dbReference type="ARBA" id="ARBA00025810"/>
    </source>
</evidence>
<evidence type="ECO:0000256" key="11">
    <source>
        <dbReference type="HAMAP-Rule" id="MF_00354"/>
    </source>
</evidence>
<dbReference type="GO" id="GO:0004452">
    <property type="term" value="F:isopentenyl-diphosphate delta-isomerase activity"/>
    <property type="evidence" value="ECO:0007669"/>
    <property type="project" value="UniProtKB-UniRule"/>
</dbReference>
<organism evidence="13 14">
    <name type="scientific">Candidatus Woesebacteria bacterium RIFCSPHIGHO2_01_FULL_39_28</name>
    <dbReference type="NCBI Taxonomy" id="1802496"/>
    <lineage>
        <taxon>Bacteria</taxon>
        <taxon>Candidatus Woeseibacteriota</taxon>
    </lineage>
</organism>
<keyword evidence="4 11" id="KW-0288">FMN</keyword>
<dbReference type="PANTHER" id="PTHR43665">
    <property type="entry name" value="ISOPENTENYL-DIPHOSPHATE DELTA-ISOMERASE"/>
    <property type="match status" value="1"/>
</dbReference>
<feature type="binding site" evidence="11">
    <location>
        <position position="190"/>
    </location>
    <ligand>
        <name>FMN</name>
        <dbReference type="ChEBI" id="CHEBI:58210"/>
    </ligand>
</feature>
<keyword evidence="3 11" id="KW-0285">Flavoprotein</keyword>
<keyword evidence="5 11" id="KW-0479">Metal-binding</keyword>
<keyword evidence="9 11" id="KW-0413">Isomerase</keyword>
<comment type="caution">
    <text evidence="13">The sequence shown here is derived from an EMBL/GenBank/DDBJ whole genome shotgun (WGS) entry which is preliminary data.</text>
</comment>
<dbReference type="InterPro" id="IPR011179">
    <property type="entry name" value="IPdP_isomerase"/>
</dbReference>
<dbReference type="Pfam" id="PF01070">
    <property type="entry name" value="FMN_dh"/>
    <property type="match status" value="2"/>
</dbReference>
<accession>A0A1F7YA14</accession>
<comment type="subcellular location">
    <subcellularLocation>
        <location evidence="11">Cytoplasm</location>
    </subcellularLocation>
</comment>
<comment type="function">
    <text evidence="11">Involved in the biosynthesis of isoprenoids. Catalyzes the 1,3-allylic rearrangement of the homoallylic substrate isopentenyl (IPP) to its allylic isomer, dimethylallyl diphosphate (DMAPP).</text>
</comment>
<evidence type="ECO:0000256" key="9">
    <source>
        <dbReference type="ARBA" id="ARBA00023235"/>
    </source>
</evidence>
<evidence type="ECO:0000256" key="6">
    <source>
        <dbReference type="ARBA" id="ARBA00022842"/>
    </source>
</evidence>
<dbReference type="GO" id="GO:0070402">
    <property type="term" value="F:NADPH binding"/>
    <property type="evidence" value="ECO:0007669"/>
    <property type="project" value="UniProtKB-UniRule"/>
</dbReference>
<keyword evidence="7 11" id="KW-0521">NADP</keyword>
<evidence type="ECO:0000256" key="8">
    <source>
        <dbReference type="ARBA" id="ARBA00023229"/>
    </source>
</evidence>
<comment type="caution">
    <text evidence="11">Lacks conserved residue(s) required for the propagation of feature annotation.</text>
</comment>
<dbReference type="GO" id="GO:0000287">
    <property type="term" value="F:magnesium ion binding"/>
    <property type="evidence" value="ECO:0007669"/>
    <property type="project" value="UniProtKB-UniRule"/>
</dbReference>
<gene>
    <name evidence="11" type="primary">fni</name>
    <name evidence="13" type="ORF">A2627_03570</name>
</gene>
<name>A0A1F7YA14_9BACT</name>
<keyword evidence="6 11" id="KW-0460">Magnesium</keyword>
<feature type="binding site" evidence="11">
    <location>
        <position position="64"/>
    </location>
    <ligand>
        <name>FMN</name>
        <dbReference type="ChEBI" id="CHEBI:58210"/>
    </ligand>
</feature>
<comment type="cofactor">
    <cofactor evidence="11">
        <name>Mg(2+)</name>
        <dbReference type="ChEBI" id="CHEBI:18420"/>
    </cofactor>
</comment>
<comment type="cofactor">
    <cofactor evidence="11">
        <name>NADPH</name>
        <dbReference type="ChEBI" id="CHEBI:57783"/>
    </cofactor>
</comment>
<evidence type="ECO:0000313" key="13">
    <source>
        <dbReference type="EMBL" id="OGM24133.1"/>
    </source>
</evidence>
<comment type="subunit">
    <text evidence="10 11">Homooctamer. Dimer of tetramers.</text>
</comment>
<dbReference type="GO" id="GO:0008299">
    <property type="term" value="P:isoprenoid biosynthetic process"/>
    <property type="evidence" value="ECO:0007669"/>
    <property type="project" value="UniProtKB-UniRule"/>
</dbReference>
<keyword evidence="8 11" id="KW-0414">Isoprene biosynthesis</keyword>
<dbReference type="GO" id="GO:0005737">
    <property type="term" value="C:cytoplasm"/>
    <property type="evidence" value="ECO:0007669"/>
    <property type="project" value="UniProtKB-SubCell"/>
</dbReference>
<comment type="cofactor">
    <cofactor evidence="1 11">
        <name>FMN</name>
        <dbReference type="ChEBI" id="CHEBI:58210"/>
    </cofactor>
</comment>
<dbReference type="Gene3D" id="3.20.20.70">
    <property type="entry name" value="Aldolase class I"/>
    <property type="match status" value="1"/>
</dbReference>
<reference evidence="13 14" key="1">
    <citation type="journal article" date="2016" name="Nat. Commun.">
        <title>Thousands of microbial genomes shed light on interconnected biogeochemical processes in an aquifer system.</title>
        <authorList>
            <person name="Anantharaman K."/>
            <person name="Brown C.T."/>
            <person name="Hug L.A."/>
            <person name="Sharon I."/>
            <person name="Castelle C.J."/>
            <person name="Probst A.J."/>
            <person name="Thomas B.C."/>
            <person name="Singh A."/>
            <person name="Wilkins M.J."/>
            <person name="Karaoz U."/>
            <person name="Brodie E.L."/>
            <person name="Williams K.H."/>
            <person name="Hubbard S.S."/>
            <person name="Banfield J.F."/>
        </authorList>
    </citation>
    <scope>NUCLEOTIDE SEQUENCE [LARGE SCALE GENOMIC DNA]</scope>
</reference>
<feature type="binding site" evidence="11">
    <location>
        <begin position="95"/>
        <end position="97"/>
    </location>
    <ligand>
        <name>substrate</name>
    </ligand>
</feature>
<dbReference type="InterPro" id="IPR013785">
    <property type="entry name" value="Aldolase_TIM"/>
</dbReference>
<comment type="catalytic activity">
    <reaction evidence="11">
        <text>isopentenyl diphosphate = dimethylallyl diphosphate</text>
        <dbReference type="Rhea" id="RHEA:23284"/>
        <dbReference type="ChEBI" id="CHEBI:57623"/>
        <dbReference type="ChEBI" id="CHEBI:128769"/>
        <dbReference type="EC" id="5.3.3.2"/>
    </reaction>
</comment>
<evidence type="ECO:0000256" key="4">
    <source>
        <dbReference type="ARBA" id="ARBA00022643"/>
    </source>
</evidence>
<evidence type="ECO:0000256" key="2">
    <source>
        <dbReference type="ARBA" id="ARBA00022490"/>
    </source>
</evidence>
<feature type="binding site" evidence="11">
    <location>
        <position position="95"/>
    </location>
    <ligand>
        <name>FMN</name>
        <dbReference type="ChEBI" id="CHEBI:58210"/>
    </ligand>
</feature>
<evidence type="ECO:0000256" key="3">
    <source>
        <dbReference type="ARBA" id="ARBA00022630"/>
    </source>
</evidence>
<feature type="binding site" evidence="11">
    <location>
        <position position="220"/>
    </location>
    <ligand>
        <name>FMN</name>
        <dbReference type="ChEBI" id="CHEBI:58210"/>
    </ligand>
</feature>
<evidence type="ECO:0000259" key="12">
    <source>
        <dbReference type="Pfam" id="PF01070"/>
    </source>
</evidence>
<feature type="binding site" evidence="11">
    <location>
        <position position="123"/>
    </location>
    <ligand>
        <name>FMN</name>
        <dbReference type="ChEBI" id="CHEBI:58210"/>
    </ligand>
</feature>
<feature type="binding site" evidence="11">
    <location>
        <position position="158"/>
    </location>
    <ligand>
        <name>substrate</name>
    </ligand>
</feature>
<dbReference type="CDD" id="cd02811">
    <property type="entry name" value="IDI-2_FMN"/>
    <property type="match status" value="1"/>
</dbReference>
<dbReference type="GO" id="GO:0010181">
    <property type="term" value="F:FMN binding"/>
    <property type="evidence" value="ECO:0007669"/>
    <property type="project" value="UniProtKB-UniRule"/>
</dbReference>
<feature type="domain" description="FMN-dependent dehydrogenase" evidence="12">
    <location>
        <begin position="27"/>
        <end position="96"/>
    </location>
</feature>
<proteinExistence type="inferred from homology"/>
<dbReference type="NCBIfam" id="TIGR02151">
    <property type="entry name" value="IPP_isom_2"/>
    <property type="match status" value="1"/>
</dbReference>
<dbReference type="EMBL" id="MGGI01000034">
    <property type="protein sequence ID" value="OGM24133.1"/>
    <property type="molecule type" value="Genomic_DNA"/>
</dbReference>
<feature type="binding site" evidence="11">
    <location>
        <begin position="294"/>
        <end position="295"/>
    </location>
    <ligand>
        <name>FMN</name>
        <dbReference type="ChEBI" id="CHEBI:58210"/>
    </ligand>
</feature>
<feature type="domain" description="FMN-dependent dehydrogenase" evidence="12">
    <location>
        <begin position="254"/>
        <end position="337"/>
    </location>
</feature>
<dbReference type="GO" id="GO:0016491">
    <property type="term" value="F:oxidoreductase activity"/>
    <property type="evidence" value="ECO:0007669"/>
    <property type="project" value="InterPro"/>
</dbReference>
<dbReference type="SUPFAM" id="SSF51395">
    <property type="entry name" value="FMN-linked oxidoreductases"/>
    <property type="match status" value="1"/>
</dbReference>
<dbReference type="Proteomes" id="UP000178851">
    <property type="component" value="Unassembled WGS sequence"/>
</dbReference>
<dbReference type="EC" id="5.3.3.2" evidence="11"/>
<evidence type="ECO:0000313" key="14">
    <source>
        <dbReference type="Proteomes" id="UP000178851"/>
    </source>
</evidence>